<dbReference type="Pfam" id="PF00755">
    <property type="entry name" value="Carn_acyltransf"/>
    <property type="match status" value="1"/>
</dbReference>
<name>A0A061J6J5_TRYRA</name>
<evidence type="ECO:0000256" key="1">
    <source>
        <dbReference type="ARBA" id="ARBA00005232"/>
    </source>
</evidence>
<dbReference type="PANTHER" id="PTHR22589:SF60">
    <property type="entry name" value="O-PALMITOYLTRANSFERASE II, PUTATIVE-RELATED"/>
    <property type="match status" value="1"/>
</dbReference>
<dbReference type="GO" id="GO:0005739">
    <property type="term" value="C:mitochondrion"/>
    <property type="evidence" value="ECO:0007669"/>
    <property type="project" value="TreeGrafter"/>
</dbReference>
<evidence type="ECO:0000256" key="3">
    <source>
        <dbReference type="ARBA" id="ARBA00023315"/>
    </source>
</evidence>
<dbReference type="PROSITE" id="PS00439">
    <property type="entry name" value="ACYLTRANSF_C_1"/>
    <property type="match status" value="1"/>
</dbReference>
<comment type="similarity">
    <text evidence="1">Belongs to the carnitine/choline acetyltransferase family.</text>
</comment>
<keyword evidence="2 6" id="KW-0808">Transferase</keyword>
<evidence type="ECO:0000313" key="6">
    <source>
        <dbReference type="EMBL" id="ESL10484.1"/>
    </source>
</evidence>
<evidence type="ECO:0000259" key="5">
    <source>
        <dbReference type="Pfam" id="PF00755"/>
    </source>
</evidence>
<dbReference type="OrthoDB" id="240216at2759"/>
<dbReference type="EMBL" id="AUPL01001783">
    <property type="protein sequence ID" value="ESL10484.1"/>
    <property type="molecule type" value="Genomic_DNA"/>
</dbReference>
<accession>A0A061J6J5</accession>
<protein>
    <submittedName>
        <fullName evidence="6">Carnitine/choline acetyltransferase</fullName>
    </submittedName>
</protein>
<dbReference type="VEuPathDB" id="TriTrypDB:TRSC58_01783"/>
<dbReference type="GO" id="GO:0006635">
    <property type="term" value="P:fatty acid beta-oxidation"/>
    <property type="evidence" value="ECO:0007669"/>
    <property type="project" value="TreeGrafter"/>
</dbReference>
<dbReference type="PANTHER" id="PTHR22589">
    <property type="entry name" value="CARNITINE O-ACYLTRANSFERASE"/>
    <property type="match status" value="1"/>
</dbReference>
<keyword evidence="7" id="KW-1185">Reference proteome</keyword>
<dbReference type="SUPFAM" id="SSF52777">
    <property type="entry name" value="CoA-dependent acyltransferases"/>
    <property type="match status" value="2"/>
</dbReference>
<evidence type="ECO:0000256" key="4">
    <source>
        <dbReference type="PIRSR" id="PIRSR600542-1"/>
    </source>
</evidence>
<dbReference type="Gene3D" id="3.30.559.10">
    <property type="entry name" value="Chloramphenicol acetyltransferase-like domain"/>
    <property type="match status" value="1"/>
</dbReference>
<keyword evidence="3" id="KW-0012">Acyltransferase</keyword>
<dbReference type="InterPro" id="IPR039551">
    <property type="entry name" value="Cho/carn_acyl_trans"/>
</dbReference>
<feature type="domain" description="Choline/carnitine acyltransferase" evidence="5">
    <location>
        <begin position="19"/>
        <end position="593"/>
    </location>
</feature>
<evidence type="ECO:0000313" key="7">
    <source>
        <dbReference type="Proteomes" id="UP000031737"/>
    </source>
</evidence>
<dbReference type="Proteomes" id="UP000031737">
    <property type="component" value="Unassembled WGS sequence"/>
</dbReference>
<proteinExistence type="inferred from homology"/>
<gene>
    <name evidence="6" type="ORF">TRSC58_01783</name>
</gene>
<comment type="caution">
    <text evidence="6">The sequence shown here is derived from an EMBL/GenBank/DDBJ whole genome shotgun (WGS) entry which is preliminary data.</text>
</comment>
<dbReference type="InterPro" id="IPR000542">
    <property type="entry name" value="Carn_acyl_trans"/>
</dbReference>
<reference evidence="6 7" key="1">
    <citation type="submission" date="2013-07" db="EMBL/GenBank/DDBJ databases">
        <authorList>
            <person name="Stoco P.H."/>
            <person name="Wagner G."/>
            <person name="Gerber A."/>
            <person name="Zaha A."/>
            <person name="Thompson C."/>
            <person name="Bartholomeu D.C."/>
            <person name="Luckemeyer D.D."/>
            <person name="Bahia D."/>
            <person name="Loreto E."/>
            <person name="Prestes E.B."/>
            <person name="Lima F.M."/>
            <person name="Rodrigues-Luiz G."/>
            <person name="Vallejo G.A."/>
            <person name="Filho J.F."/>
            <person name="Monteiro K.M."/>
            <person name="Tyler K.M."/>
            <person name="de Almeida L.G."/>
            <person name="Ortiz M.F."/>
            <person name="Siervo M.A."/>
            <person name="de Moraes M.H."/>
            <person name="Cunha O.L."/>
            <person name="Mendonca-Neto R."/>
            <person name="Silva R."/>
            <person name="Teixeira S.M."/>
            <person name="Murta S.M."/>
            <person name="Sincero T.C."/>
            <person name="Mendes T.A."/>
            <person name="Urmenyi T.P."/>
            <person name="Silva V.G."/>
            <person name="da Rocha W.D."/>
            <person name="Andersson B."/>
            <person name="Romanha A.J."/>
            <person name="Steindel M."/>
            <person name="de Vasconcelos A.T."/>
            <person name="Grisard E.C."/>
        </authorList>
    </citation>
    <scope>NUCLEOTIDE SEQUENCE [LARGE SCALE GENOMIC DNA]</scope>
    <source>
        <strain evidence="6 7">SC58</strain>
    </source>
</reference>
<dbReference type="InterPro" id="IPR042231">
    <property type="entry name" value="Cho/carn_acyl_trans_2"/>
</dbReference>
<dbReference type="GO" id="GO:0004095">
    <property type="term" value="F:carnitine O-palmitoyltransferase activity"/>
    <property type="evidence" value="ECO:0007669"/>
    <property type="project" value="TreeGrafter"/>
</dbReference>
<organism evidence="6 7">
    <name type="scientific">Trypanosoma rangeli SC58</name>
    <dbReference type="NCBI Taxonomy" id="429131"/>
    <lineage>
        <taxon>Eukaryota</taxon>
        <taxon>Discoba</taxon>
        <taxon>Euglenozoa</taxon>
        <taxon>Kinetoplastea</taxon>
        <taxon>Metakinetoplastina</taxon>
        <taxon>Trypanosomatida</taxon>
        <taxon>Trypanosomatidae</taxon>
        <taxon>Trypanosoma</taxon>
        <taxon>Herpetosoma</taxon>
    </lineage>
</organism>
<feature type="active site" description="Proton acceptor" evidence="4">
    <location>
        <position position="316"/>
    </location>
</feature>
<dbReference type="AlphaFoldDB" id="A0A061J6J5"/>
<evidence type="ECO:0000256" key="2">
    <source>
        <dbReference type="ARBA" id="ARBA00022679"/>
    </source>
</evidence>
<dbReference type="Gene3D" id="3.30.559.70">
    <property type="entry name" value="Choline/Carnitine o-acyltransferase, domain 2"/>
    <property type="match status" value="1"/>
</dbReference>
<dbReference type="InterPro" id="IPR023213">
    <property type="entry name" value="CAT-like_dom_sf"/>
</dbReference>
<sequence length="609" mass="67141">MRRVLVKDLSANVLKLPRLPIPSLEQTAERYRASILPLKPPETAKAHFLKLDMFVCSSGVTLQKALVEANKAAEANGGYPYSYIEPIWDRMYLSNRAPLPVNTNPSILIKKIKNMGETQASVAASLVCGIAKWVRNVLKEGVEVRDTNLDLSPLLRQLGASLFPGEKADEFHTTPLEKLRHIVVLHDGHPYAVRVFDDQQVPLEQAVIQKCLEYILSITPDADNTTPVSVLTAGSREIWAGAHAELVKTPGNAETLQKVREGMVVLCLDSNKWNNEDNLKNGAILHGNKDESENRWYDKHQIIVSADGEVAFNFEHAGSDAVQWARWIGDVLQSIEQNVPAPAAAAVDATHVTALVEPLRVTFGKAFAGHIRSARTEVLDLIADTALGNLYLPFGSTQLKQLGVSPDAFVQMCFHVAFHKCRNKLAPTYEAASTARFYHGRTETIRSATHEMHKLAEAINKVTKDEVAPGEAERGTLLELIKAASERHVTLSRAASRGEGVDRHLTALNRLAVERGDKAALNFFDDETYKTCCKWTLSTSNVSYPWMERFVFGPVTPNGYGLGYIVDKNEVRIMVTAFTRSPSTSVDDLKAAIGLSATRLHQILSAAKL</sequence>